<dbReference type="InterPro" id="IPR036259">
    <property type="entry name" value="MFS_trans_sf"/>
</dbReference>
<feature type="compositionally biased region" description="Polar residues" evidence="6">
    <location>
        <begin position="389"/>
        <end position="400"/>
    </location>
</feature>
<feature type="transmembrane region" description="Helical" evidence="7">
    <location>
        <begin position="365"/>
        <end position="383"/>
    </location>
</feature>
<keyword evidence="2" id="KW-0813">Transport</keyword>
<dbReference type="PROSITE" id="PS50850">
    <property type="entry name" value="MFS"/>
    <property type="match status" value="1"/>
</dbReference>
<evidence type="ECO:0000256" key="5">
    <source>
        <dbReference type="ARBA" id="ARBA00023136"/>
    </source>
</evidence>
<feature type="transmembrane region" description="Helical" evidence="7">
    <location>
        <begin position="330"/>
        <end position="353"/>
    </location>
</feature>
<evidence type="ECO:0000256" key="3">
    <source>
        <dbReference type="ARBA" id="ARBA00022692"/>
    </source>
</evidence>
<dbReference type="Proteomes" id="UP000219252">
    <property type="component" value="Unassembled WGS sequence"/>
</dbReference>
<dbReference type="PANTHER" id="PTHR23501">
    <property type="entry name" value="MAJOR FACILITATOR SUPERFAMILY"/>
    <property type="match status" value="1"/>
</dbReference>
<dbReference type="RefSeq" id="WP_097148982.1">
    <property type="nucleotide sequence ID" value="NZ_OBQC01000003.1"/>
</dbReference>
<feature type="transmembrane region" description="Helical" evidence="7">
    <location>
        <begin position="271"/>
        <end position="291"/>
    </location>
</feature>
<feature type="region of interest" description="Disordered" evidence="6">
    <location>
        <begin position="388"/>
        <end position="411"/>
    </location>
</feature>
<feature type="transmembrane region" description="Helical" evidence="7">
    <location>
        <begin position="206"/>
        <end position="225"/>
    </location>
</feature>
<dbReference type="AlphaFoldDB" id="A0A285U7Y7"/>
<feature type="transmembrane region" description="Helical" evidence="7">
    <location>
        <begin position="76"/>
        <end position="94"/>
    </location>
</feature>
<evidence type="ECO:0000259" key="8">
    <source>
        <dbReference type="PROSITE" id="PS50850"/>
    </source>
</evidence>
<feature type="transmembrane region" description="Helical" evidence="7">
    <location>
        <begin position="12"/>
        <end position="38"/>
    </location>
</feature>
<feature type="domain" description="Major facilitator superfamily (MFS) profile" evidence="8">
    <location>
        <begin position="1"/>
        <end position="386"/>
    </location>
</feature>
<dbReference type="GO" id="GO:0005886">
    <property type="term" value="C:plasma membrane"/>
    <property type="evidence" value="ECO:0007669"/>
    <property type="project" value="UniProtKB-SubCell"/>
</dbReference>
<keyword evidence="5 7" id="KW-0472">Membrane</keyword>
<keyword evidence="10" id="KW-1185">Reference proteome</keyword>
<evidence type="ECO:0000256" key="4">
    <source>
        <dbReference type="ARBA" id="ARBA00022989"/>
    </source>
</evidence>
<keyword evidence="3 7" id="KW-0812">Transmembrane</keyword>
<dbReference type="GO" id="GO:0022857">
    <property type="term" value="F:transmembrane transporter activity"/>
    <property type="evidence" value="ECO:0007669"/>
    <property type="project" value="InterPro"/>
</dbReference>
<proteinExistence type="predicted"/>
<feature type="transmembrane region" description="Helical" evidence="7">
    <location>
        <begin position="134"/>
        <end position="157"/>
    </location>
</feature>
<dbReference type="InterPro" id="IPR020846">
    <property type="entry name" value="MFS_dom"/>
</dbReference>
<dbReference type="EMBL" id="OBQC01000003">
    <property type="protein sequence ID" value="SOC37833.1"/>
    <property type="molecule type" value="Genomic_DNA"/>
</dbReference>
<gene>
    <name evidence="9" type="ORF">SAMN05877842_103365</name>
</gene>
<protein>
    <submittedName>
        <fullName evidence="9">Predicted MFS family arabinose efflux permease</fullName>
    </submittedName>
</protein>
<dbReference type="PANTHER" id="PTHR23501:SF191">
    <property type="entry name" value="VACUOLAR BASIC AMINO ACID TRANSPORTER 4"/>
    <property type="match status" value="1"/>
</dbReference>
<evidence type="ECO:0000256" key="7">
    <source>
        <dbReference type="SAM" id="Phobius"/>
    </source>
</evidence>
<feature type="transmembrane region" description="Helical" evidence="7">
    <location>
        <begin position="245"/>
        <end position="264"/>
    </location>
</feature>
<evidence type="ECO:0000256" key="2">
    <source>
        <dbReference type="ARBA" id="ARBA00022448"/>
    </source>
</evidence>
<evidence type="ECO:0000313" key="9">
    <source>
        <dbReference type="EMBL" id="SOC37833.1"/>
    </source>
</evidence>
<evidence type="ECO:0000313" key="10">
    <source>
        <dbReference type="Proteomes" id="UP000219252"/>
    </source>
</evidence>
<feature type="transmembrane region" description="Helical" evidence="7">
    <location>
        <begin position="163"/>
        <end position="185"/>
    </location>
</feature>
<comment type="subcellular location">
    <subcellularLocation>
        <location evidence="1">Cell membrane</location>
        <topology evidence="1">Multi-pass membrane protein</topology>
    </subcellularLocation>
</comment>
<feature type="transmembrane region" description="Helical" evidence="7">
    <location>
        <begin position="44"/>
        <end position="64"/>
    </location>
</feature>
<evidence type="ECO:0000256" key="1">
    <source>
        <dbReference type="ARBA" id="ARBA00004651"/>
    </source>
</evidence>
<feature type="transmembrane region" description="Helical" evidence="7">
    <location>
        <begin position="297"/>
        <end position="318"/>
    </location>
</feature>
<dbReference type="InterPro" id="IPR011701">
    <property type="entry name" value="MFS"/>
</dbReference>
<organism evidence="9 10">
    <name type="scientific">Ureibacillus acetophenoni</name>
    <dbReference type="NCBI Taxonomy" id="614649"/>
    <lineage>
        <taxon>Bacteria</taxon>
        <taxon>Bacillati</taxon>
        <taxon>Bacillota</taxon>
        <taxon>Bacilli</taxon>
        <taxon>Bacillales</taxon>
        <taxon>Caryophanaceae</taxon>
        <taxon>Ureibacillus</taxon>
    </lineage>
</organism>
<dbReference type="OrthoDB" id="5506409at2"/>
<dbReference type="SUPFAM" id="SSF103473">
    <property type="entry name" value="MFS general substrate transporter"/>
    <property type="match status" value="1"/>
</dbReference>
<feature type="transmembrane region" description="Helical" evidence="7">
    <location>
        <begin position="100"/>
        <end position="122"/>
    </location>
</feature>
<name>A0A285U7Y7_9BACL</name>
<reference evidence="10" key="1">
    <citation type="submission" date="2017-08" db="EMBL/GenBank/DDBJ databases">
        <authorList>
            <person name="Varghese N."/>
            <person name="Submissions S."/>
        </authorList>
    </citation>
    <scope>NUCLEOTIDE SEQUENCE [LARGE SCALE GENOMIC DNA]</scope>
    <source>
        <strain evidence="10">JC23</strain>
    </source>
</reference>
<dbReference type="Gene3D" id="1.20.1250.20">
    <property type="entry name" value="MFS general substrate transporter like domains"/>
    <property type="match status" value="1"/>
</dbReference>
<keyword evidence="4 7" id="KW-1133">Transmembrane helix</keyword>
<evidence type="ECO:0000256" key="6">
    <source>
        <dbReference type="SAM" id="MobiDB-lite"/>
    </source>
</evidence>
<dbReference type="Pfam" id="PF07690">
    <property type="entry name" value="MFS_1"/>
    <property type="match status" value="1"/>
</dbReference>
<accession>A0A285U7Y7</accession>
<sequence length="411" mass="44095">MSKAINRNFLKFLIVIIAFQDVAAGVAGSIMADIIAAFPDYNPTIVMLVATFPGLIQIVPALFYGKLINVFKKRTLLFIGLTLFMIGGIMPFFVDSLPLIIAFRGLLGLGVGITMPLSVDIISDFFEGKERDFLIGFGTSTIACIGAIFFQLGGGILADMFGWQYGFLTYLFPIWILALTFLFLPEPERRKTPKELGLQKVKIPKLIFGVSFGQILFSALIFGYVTNISVVISGENLGTATQAGMAISVFTFGTLLAGFVFGRIKQLVPVSYIPLAVFLTGLGMMICFLSHSLTMIFVGSIIGGAGMGIGLPGVFARVSEATPKNSGTSYVGFVVAAQGIGGVVGPFLFQIIMDIFNQDIGRFPLLISTVGLFGLAIVWFIFVKVSKPTDPSGSSVSTEITEGDDLPVLTK</sequence>